<reference evidence="1 2" key="1">
    <citation type="submission" date="2014-02" db="EMBL/GenBank/DDBJ databases">
        <title>The genome sequence of Colletotrichum nymphaeae SA-01.</title>
        <authorList>
            <person name="Baroncelli R."/>
            <person name="Thon M.R."/>
        </authorList>
    </citation>
    <scope>NUCLEOTIDE SEQUENCE [LARGE SCALE GENOMIC DNA]</scope>
    <source>
        <strain evidence="1 2">SA-01</strain>
    </source>
</reference>
<dbReference type="AlphaFoldDB" id="A0A135RXQ7"/>
<accession>A0A135RXQ7</accession>
<dbReference type="EMBL" id="JEMN01001719">
    <property type="protein sequence ID" value="KXH28483.1"/>
    <property type="molecule type" value="Genomic_DNA"/>
</dbReference>
<evidence type="ECO:0000313" key="1">
    <source>
        <dbReference type="EMBL" id="KXH28483.1"/>
    </source>
</evidence>
<dbReference type="Proteomes" id="UP000070054">
    <property type="component" value="Unassembled WGS sequence"/>
</dbReference>
<keyword evidence="2" id="KW-1185">Reference proteome</keyword>
<comment type="caution">
    <text evidence="1">The sequence shown here is derived from an EMBL/GenBank/DDBJ whole genome shotgun (WGS) entry which is preliminary data.</text>
</comment>
<evidence type="ECO:0000313" key="2">
    <source>
        <dbReference type="Proteomes" id="UP000070054"/>
    </source>
</evidence>
<name>A0A135RXQ7_9PEZI</name>
<proteinExistence type="predicted"/>
<sequence>MILAGVWPCLWDVSRSRSQTSRESDAAPGILTHRVFVLCLPARAPARGAPQSRLAGDAAQVSCLRCRDELCGSLVSNTGKEQHGSTCVFQNDTRVWYALRIRGANVWHGRCVGEPAPRGRWHTPEPPVSVELDGADGRSAQTAVPVTARPSVISATTGASLPSRRPRVNDCLVPSVTMRTVTLLNAHGALSTPFMAFQKSMSLVSRSKQNPLHSIMVHRLDAKKEQTMCRSDGIGKHEDIYLVGAATAVSSIHYTACESSHWREFAALETSPGLLSAMHGLFRSSHLDDCSGPGLQEVYRRETVEQLGILWQTDMSSHIVCPPPKTKDQGPRRICVEFDASTRKPQPAEIHLVFSFPADADDEISGWLWTLTSGGGSERHQVGWMSVDLRIARWDGGAAQGREVRTGASRKAAKPQPLVRRLAAGRRISA</sequence>
<organism evidence="1 2">
    <name type="scientific">Colletotrichum nymphaeae SA-01</name>
    <dbReference type="NCBI Taxonomy" id="1460502"/>
    <lineage>
        <taxon>Eukaryota</taxon>
        <taxon>Fungi</taxon>
        <taxon>Dikarya</taxon>
        <taxon>Ascomycota</taxon>
        <taxon>Pezizomycotina</taxon>
        <taxon>Sordariomycetes</taxon>
        <taxon>Hypocreomycetidae</taxon>
        <taxon>Glomerellales</taxon>
        <taxon>Glomerellaceae</taxon>
        <taxon>Colletotrichum</taxon>
        <taxon>Colletotrichum acutatum species complex</taxon>
    </lineage>
</organism>
<gene>
    <name evidence="1" type="ORF">CNYM01_03146</name>
</gene>
<protein>
    <submittedName>
        <fullName evidence="1">Uncharacterized protein</fullName>
    </submittedName>
</protein>